<protein>
    <submittedName>
        <fullName evidence="1">Uncharacterized protein</fullName>
    </submittedName>
</protein>
<name>A0AAW1WIW8_RUBAR</name>
<gene>
    <name evidence="1" type="ORF">M0R45_032157</name>
</gene>
<keyword evidence="2" id="KW-1185">Reference proteome</keyword>
<evidence type="ECO:0000313" key="2">
    <source>
        <dbReference type="Proteomes" id="UP001457282"/>
    </source>
</evidence>
<proteinExistence type="predicted"/>
<comment type="caution">
    <text evidence="1">The sequence shown here is derived from an EMBL/GenBank/DDBJ whole genome shotgun (WGS) entry which is preliminary data.</text>
</comment>
<reference evidence="1 2" key="1">
    <citation type="journal article" date="2023" name="G3 (Bethesda)">
        <title>A chromosome-length genome assembly and annotation of blackberry (Rubus argutus, cv. 'Hillquist').</title>
        <authorList>
            <person name="Bruna T."/>
            <person name="Aryal R."/>
            <person name="Dudchenko O."/>
            <person name="Sargent D.J."/>
            <person name="Mead D."/>
            <person name="Buti M."/>
            <person name="Cavallini A."/>
            <person name="Hytonen T."/>
            <person name="Andres J."/>
            <person name="Pham M."/>
            <person name="Weisz D."/>
            <person name="Mascagni F."/>
            <person name="Usai G."/>
            <person name="Natali L."/>
            <person name="Bassil N."/>
            <person name="Fernandez G.E."/>
            <person name="Lomsadze A."/>
            <person name="Armour M."/>
            <person name="Olukolu B."/>
            <person name="Poorten T."/>
            <person name="Britton C."/>
            <person name="Davik J."/>
            <person name="Ashrafi H."/>
            <person name="Aiden E.L."/>
            <person name="Borodovsky M."/>
            <person name="Worthington M."/>
        </authorList>
    </citation>
    <scope>NUCLEOTIDE SEQUENCE [LARGE SCALE GENOMIC DNA]</scope>
    <source>
        <strain evidence="1">PI 553951</strain>
    </source>
</reference>
<sequence length="112" mass="13255">MTSKTQPTNPPCTTSSRRTHLTVTGPLQDWSGHFRRRFDITTTIDELLSLRSTKPRRVFAKRCRRPPYASMAVHDTLQLCRPWLLDYRADSIRQFRKPPPWFKPLIGLNWEF</sequence>
<organism evidence="1 2">
    <name type="scientific">Rubus argutus</name>
    <name type="common">Southern blackberry</name>
    <dbReference type="NCBI Taxonomy" id="59490"/>
    <lineage>
        <taxon>Eukaryota</taxon>
        <taxon>Viridiplantae</taxon>
        <taxon>Streptophyta</taxon>
        <taxon>Embryophyta</taxon>
        <taxon>Tracheophyta</taxon>
        <taxon>Spermatophyta</taxon>
        <taxon>Magnoliopsida</taxon>
        <taxon>eudicotyledons</taxon>
        <taxon>Gunneridae</taxon>
        <taxon>Pentapetalae</taxon>
        <taxon>rosids</taxon>
        <taxon>fabids</taxon>
        <taxon>Rosales</taxon>
        <taxon>Rosaceae</taxon>
        <taxon>Rosoideae</taxon>
        <taxon>Rosoideae incertae sedis</taxon>
        <taxon>Rubus</taxon>
    </lineage>
</organism>
<evidence type="ECO:0000313" key="1">
    <source>
        <dbReference type="EMBL" id="KAK9923756.1"/>
    </source>
</evidence>
<accession>A0AAW1WIW8</accession>
<dbReference type="AlphaFoldDB" id="A0AAW1WIW8"/>
<dbReference type="EMBL" id="JBEDUW010000006">
    <property type="protein sequence ID" value="KAK9923756.1"/>
    <property type="molecule type" value="Genomic_DNA"/>
</dbReference>
<dbReference type="Proteomes" id="UP001457282">
    <property type="component" value="Unassembled WGS sequence"/>
</dbReference>